<dbReference type="Proteomes" id="UP000320314">
    <property type="component" value="Unassembled WGS sequence"/>
</dbReference>
<evidence type="ECO:0000313" key="1">
    <source>
        <dbReference type="EMBL" id="TPW26841.1"/>
    </source>
</evidence>
<comment type="caution">
    <text evidence="1">The sequence shown here is derived from an EMBL/GenBank/DDBJ whole genome shotgun (WGS) entry which is preliminary data.</text>
</comment>
<protein>
    <submittedName>
        <fullName evidence="1">Uncharacterized protein</fullName>
    </submittedName>
</protein>
<dbReference type="OrthoDB" id="5465318at2"/>
<proteinExistence type="predicted"/>
<keyword evidence="2" id="KW-1185">Reference proteome</keyword>
<reference evidence="1 2" key="1">
    <citation type="submission" date="2019-06" db="EMBL/GenBank/DDBJ databases">
        <authorList>
            <person name="Li M."/>
        </authorList>
    </citation>
    <scope>NUCLEOTIDE SEQUENCE [LARGE SCALE GENOMIC DNA]</scope>
    <source>
        <strain evidence="1 2">BGMRC6574</strain>
    </source>
</reference>
<name>A0A506U0W0_9HYPH</name>
<gene>
    <name evidence="1" type="ORF">FJU11_13630</name>
</gene>
<dbReference type="AlphaFoldDB" id="A0A506U0W0"/>
<sequence>MTTTDTQAGADIPADVRDLAKRIVCQYPVREDLPQFSIFDHSIVGREKIAEVVEQGILADRASASRPGTVATGWKLVPEKPTSEMLLAGARARHSGACDGGYEIVGSVSAEACWPAMLAASPAPQVGAEDVEPEDDDVSRVYEEAVQELVAGWQRRLKYGGPNGSFEEWKQCTSGEATNPFERLPEYDYRPIYASTPPTGVAAGGEDVREALRKAKRALDMYRKAGLGDDVFFDLLCDADIAVTAVLAAHEGDRP</sequence>
<dbReference type="RefSeq" id="WP_141167621.1">
    <property type="nucleotide sequence ID" value="NZ_VHLH01000026.1"/>
</dbReference>
<dbReference type="EMBL" id="VHLH01000026">
    <property type="protein sequence ID" value="TPW26841.1"/>
    <property type="molecule type" value="Genomic_DNA"/>
</dbReference>
<accession>A0A506U0W0</accession>
<organism evidence="1 2">
    <name type="scientific">Pararhizobium mangrovi</name>
    <dbReference type="NCBI Taxonomy" id="2590452"/>
    <lineage>
        <taxon>Bacteria</taxon>
        <taxon>Pseudomonadati</taxon>
        <taxon>Pseudomonadota</taxon>
        <taxon>Alphaproteobacteria</taxon>
        <taxon>Hyphomicrobiales</taxon>
        <taxon>Rhizobiaceae</taxon>
        <taxon>Rhizobium/Agrobacterium group</taxon>
        <taxon>Pararhizobium</taxon>
    </lineage>
</organism>
<evidence type="ECO:0000313" key="2">
    <source>
        <dbReference type="Proteomes" id="UP000320314"/>
    </source>
</evidence>